<comment type="similarity">
    <text evidence="5">Belongs to the UPF0314 family.</text>
</comment>
<keyword evidence="4 5" id="KW-0472">Membrane</keyword>
<comment type="subcellular location">
    <subcellularLocation>
        <location evidence="5">Cell membrane</location>
        <topology evidence="5">Multi-pass membrane protein</topology>
    </subcellularLocation>
</comment>
<dbReference type="Proteomes" id="UP000188174">
    <property type="component" value="Chromosome"/>
</dbReference>
<gene>
    <name evidence="6" type="ORF">B0E33_03870</name>
</gene>
<proteinExistence type="inferred from homology"/>
<evidence type="ECO:0000256" key="5">
    <source>
        <dbReference type="HAMAP-Rule" id="MF_01514"/>
    </source>
</evidence>
<keyword evidence="1 5" id="KW-1003">Cell membrane</keyword>
<feature type="transmembrane region" description="Helical" evidence="5">
    <location>
        <begin position="112"/>
        <end position="136"/>
    </location>
</feature>
<dbReference type="NCBIfam" id="NF002099">
    <property type="entry name" value="PRK00944.1"/>
    <property type="match status" value="1"/>
</dbReference>
<evidence type="ECO:0000256" key="1">
    <source>
        <dbReference type="ARBA" id="ARBA00022475"/>
    </source>
</evidence>
<dbReference type="RefSeq" id="WP_077290472.1">
    <property type="nucleotide sequence ID" value="NZ_CP019630.1"/>
</dbReference>
<keyword evidence="2 5" id="KW-0812">Transmembrane</keyword>
<evidence type="ECO:0000313" key="6">
    <source>
        <dbReference type="EMBL" id="AQQ02836.1"/>
    </source>
</evidence>
<evidence type="ECO:0000256" key="2">
    <source>
        <dbReference type="ARBA" id="ARBA00022692"/>
    </source>
</evidence>
<protein>
    <recommendedName>
        <fullName evidence="5">UPF0314 protein B0E33_03870</fullName>
    </recommendedName>
</protein>
<keyword evidence="3 5" id="KW-1133">Transmembrane helix</keyword>
<sequence length="184" mass="20766">MSRSKCLIVGLVMIAATAAILLAMGRIPICDCGYVLLWTPASDVAGSSQHIADWYTPSHIIHGFLFYLFLWLFFRRSSVGERALGAIFIEAAWEIVENSPWIIDRYREETIAVGYTGDSVLNSVFDILWMLAGFFFAWRMPVWVTILVGIAFELLALWVIKDNLTLNVLMLVYPVEAIKVWQGG</sequence>
<accession>A0ABM6HXP7</accession>
<dbReference type="EMBL" id="CP019630">
    <property type="protein sequence ID" value="AQQ02836.1"/>
    <property type="molecule type" value="Genomic_DNA"/>
</dbReference>
<evidence type="ECO:0000313" key="7">
    <source>
        <dbReference type="Proteomes" id="UP000188174"/>
    </source>
</evidence>
<dbReference type="InterPro" id="IPR019691">
    <property type="entry name" value="DUF2585"/>
</dbReference>
<feature type="transmembrane region" description="Helical" evidence="5">
    <location>
        <begin position="142"/>
        <end position="160"/>
    </location>
</feature>
<keyword evidence="7" id="KW-1185">Reference proteome</keyword>
<dbReference type="HAMAP" id="MF_01514">
    <property type="entry name" value="UPF0314"/>
    <property type="match status" value="1"/>
</dbReference>
<reference evidence="6 7" key="1">
    <citation type="submission" date="2017-02" db="EMBL/GenBank/DDBJ databases">
        <authorList>
            <person name="Jeong S."/>
        </authorList>
    </citation>
    <scope>NUCLEOTIDE SEQUENCE [LARGE SCALE GENOMIC DNA]</scope>
    <source>
        <strain evidence="6 7">RMAR6-6</strain>
    </source>
</reference>
<organism evidence="6 7">
    <name type="scientific">Roseibium algicola</name>
    <dbReference type="NCBI Taxonomy" id="2857014"/>
    <lineage>
        <taxon>Bacteria</taxon>
        <taxon>Pseudomonadati</taxon>
        <taxon>Pseudomonadota</taxon>
        <taxon>Alphaproteobacteria</taxon>
        <taxon>Hyphomicrobiales</taxon>
        <taxon>Stappiaceae</taxon>
        <taxon>Roseibium</taxon>
    </lineage>
</organism>
<dbReference type="Pfam" id="PF10755">
    <property type="entry name" value="DUF2585"/>
    <property type="match status" value="1"/>
</dbReference>
<evidence type="ECO:0000256" key="4">
    <source>
        <dbReference type="ARBA" id="ARBA00023136"/>
    </source>
</evidence>
<evidence type="ECO:0000256" key="3">
    <source>
        <dbReference type="ARBA" id="ARBA00022989"/>
    </source>
</evidence>
<feature type="transmembrane region" description="Helical" evidence="5">
    <location>
        <begin position="56"/>
        <end position="74"/>
    </location>
</feature>
<name>A0ABM6HXP7_9HYPH</name>